<accession>A0ABR7TVS6</accession>
<evidence type="ECO:0000313" key="1">
    <source>
        <dbReference type="EMBL" id="MBC9934597.1"/>
    </source>
</evidence>
<sequence length="160" mass="17992">MGIVLAMFSTVAAQKKGVYHAQGKFICEKCAVKQVALDSGYRNYALRSLPDPYQENAVLYECLSNKPILVVNNKSALVQDELSAFKKIPYHNTDLFFDDVKKMVKEKTLFDIFLVKAIGRPSSVSETSAGRDKIKVWAYSKLGLTVYFLDGVAIRYDRHA</sequence>
<protein>
    <recommendedName>
        <fullName evidence="3">Nitrous oxide reductase accessory protein NosL</fullName>
    </recommendedName>
</protein>
<comment type="caution">
    <text evidence="1">The sequence shown here is derived from an EMBL/GenBank/DDBJ whole genome shotgun (WGS) entry which is preliminary data.</text>
</comment>
<evidence type="ECO:0000313" key="2">
    <source>
        <dbReference type="Proteomes" id="UP000659124"/>
    </source>
</evidence>
<evidence type="ECO:0008006" key="3">
    <source>
        <dbReference type="Google" id="ProtNLM"/>
    </source>
</evidence>
<gene>
    <name evidence="1" type="ORF">ICL07_29740</name>
</gene>
<dbReference type="RefSeq" id="WP_188091713.1">
    <property type="nucleotide sequence ID" value="NZ_JACVFC010000006.1"/>
</dbReference>
<keyword evidence="2" id="KW-1185">Reference proteome</keyword>
<dbReference type="Proteomes" id="UP000659124">
    <property type="component" value="Unassembled WGS sequence"/>
</dbReference>
<name>A0ABR7TVS6_9BACT</name>
<proteinExistence type="predicted"/>
<organism evidence="1 2">
    <name type="scientific">Chitinophaga qingshengii</name>
    <dbReference type="NCBI Taxonomy" id="1569794"/>
    <lineage>
        <taxon>Bacteria</taxon>
        <taxon>Pseudomonadati</taxon>
        <taxon>Bacteroidota</taxon>
        <taxon>Chitinophagia</taxon>
        <taxon>Chitinophagales</taxon>
        <taxon>Chitinophagaceae</taxon>
        <taxon>Chitinophaga</taxon>
    </lineage>
</organism>
<reference evidence="1 2" key="1">
    <citation type="submission" date="2020-09" db="EMBL/GenBank/DDBJ databases">
        <title>Genome sequences of type strains of Chitinophaga qingshengii and Chitinophaga varians.</title>
        <authorList>
            <person name="Kittiwongwattana C."/>
        </authorList>
    </citation>
    <scope>NUCLEOTIDE SEQUENCE [LARGE SCALE GENOMIC DNA]</scope>
    <source>
        <strain evidence="1 2">JCM 30026</strain>
    </source>
</reference>
<dbReference type="EMBL" id="JACVFC010000006">
    <property type="protein sequence ID" value="MBC9934597.1"/>
    <property type="molecule type" value="Genomic_DNA"/>
</dbReference>